<reference evidence="7" key="2">
    <citation type="submission" date="2021-01" db="UniProtKB">
        <authorList>
            <consortium name="EnsemblMetazoa"/>
        </authorList>
    </citation>
    <scope>IDENTIFICATION</scope>
</reference>
<dbReference type="FunFam" id="3.40.50.300:FF:000222">
    <property type="entry name" value="RAB32, member RAS oncogene family"/>
    <property type="match status" value="1"/>
</dbReference>
<dbReference type="GO" id="GO:0005802">
    <property type="term" value="C:trans-Golgi network"/>
    <property type="evidence" value="ECO:0000318"/>
    <property type="project" value="GO_Central"/>
</dbReference>
<protein>
    <recommendedName>
        <fullName evidence="6">Ras-related protein Rab</fullName>
    </recommendedName>
</protein>
<dbReference type="GO" id="GO:0012505">
    <property type="term" value="C:endomembrane system"/>
    <property type="evidence" value="ECO:0000318"/>
    <property type="project" value="GO_Central"/>
</dbReference>
<evidence type="ECO:0000256" key="2">
    <source>
        <dbReference type="ARBA" id="ARBA00022741"/>
    </source>
</evidence>
<dbReference type="PROSITE" id="PS51419">
    <property type="entry name" value="RAB"/>
    <property type="match status" value="1"/>
</dbReference>
<dbReference type="OMA" id="NNFIGWT"/>
<dbReference type="PROSITE" id="PS51417">
    <property type="entry name" value="ARF"/>
    <property type="match status" value="1"/>
</dbReference>
<dbReference type="SMART" id="SM00175">
    <property type="entry name" value="RAB"/>
    <property type="match status" value="1"/>
</dbReference>
<evidence type="ECO:0000256" key="6">
    <source>
        <dbReference type="RuleBase" id="RU367128"/>
    </source>
</evidence>
<name>A0A7M7LTL8_STRPU</name>
<keyword evidence="8" id="KW-1185">Reference proteome</keyword>
<comment type="function">
    <text evidence="6">The small GTPases Rab are key regulators in vesicle trafficking.</text>
</comment>
<dbReference type="EnsemblMetazoa" id="XM_011679006">
    <property type="protein sequence ID" value="XP_011677308"/>
    <property type="gene ID" value="LOC581402"/>
</dbReference>
<dbReference type="Pfam" id="PF00071">
    <property type="entry name" value="Ras"/>
    <property type="match status" value="1"/>
</dbReference>
<dbReference type="AlphaFoldDB" id="A0A7M7LTL8"/>
<proteinExistence type="inferred from homology"/>
<dbReference type="SMART" id="SM00176">
    <property type="entry name" value="RAN"/>
    <property type="match status" value="1"/>
</dbReference>
<evidence type="ECO:0000256" key="1">
    <source>
        <dbReference type="ARBA" id="ARBA00006270"/>
    </source>
</evidence>
<dbReference type="GO" id="GO:0032438">
    <property type="term" value="P:melanosome organization"/>
    <property type="evidence" value="ECO:0000318"/>
    <property type="project" value="GO_Central"/>
</dbReference>
<dbReference type="InterPro" id="IPR001806">
    <property type="entry name" value="Small_GTPase"/>
</dbReference>
<dbReference type="SMART" id="SM00174">
    <property type="entry name" value="RHO"/>
    <property type="match status" value="1"/>
</dbReference>
<dbReference type="InterPro" id="IPR027417">
    <property type="entry name" value="P-loop_NTPase"/>
</dbReference>
<dbReference type="Proteomes" id="UP000007110">
    <property type="component" value="Unassembled WGS sequence"/>
</dbReference>
<keyword evidence="4 6" id="KW-0449">Lipoprotein</keyword>
<evidence type="ECO:0000256" key="3">
    <source>
        <dbReference type="ARBA" id="ARBA00023134"/>
    </source>
</evidence>
<dbReference type="SMART" id="SM00173">
    <property type="entry name" value="RAS"/>
    <property type="match status" value="1"/>
</dbReference>
<dbReference type="SUPFAM" id="SSF52540">
    <property type="entry name" value="P-loop containing nucleoside triphosphate hydrolases"/>
    <property type="match status" value="1"/>
</dbReference>
<dbReference type="Gene3D" id="3.40.50.300">
    <property type="entry name" value="P-loop containing nucleotide triphosphate hydrolases"/>
    <property type="match status" value="1"/>
</dbReference>
<reference evidence="8" key="1">
    <citation type="submission" date="2015-02" db="EMBL/GenBank/DDBJ databases">
        <title>Genome sequencing for Strongylocentrotus purpuratus.</title>
        <authorList>
            <person name="Murali S."/>
            <person name="Liu Y."/>
            <person name="Vee V."/>
            <person name="English A."/>
            <person name="Wang M."/>
            <person name="Skinner E."/>
            <person name="Han Y."/>
            <person name="Muzny D.M."/>
            <person name="Worley K.C."/>
            <person name="Gibbs R.A."/>
        </authorList>
    </citation>
    <scope>NUCLEOTIDE SEQUENCE</scope>
</reference>
<dbReference type="GO" id="GO:0016020">
    <property type="term" value="C:membrane"/>
    <property type="evidence" value="ECO:0007669"/>
    <property type="project" value="UniProtKB-SubCell"/>
</dbReference>
<comment type="subcellular location">
    <subcellularLocation>
        <location evidence="6">Membrane</location>
        <topology evidence="6">Lipid-anchor</topology>
    </subcellularLocation>
</comment>
<dbReference type="GO" id="GO:0016192">
    <property type="term" value="P:vesicle-mediated transport"/>
    <property type="evidence" value="ECO:0007669"/>
    <property type="project" value="InterPro"/>
</dbReference>
<keyword evidence="2 6" id="KW-0547">Nucleotide-binding</keyword>
<dbReference type="CDD" id="cd04107">
    <property type="entry name" value="Rab32_Rab38"/>
    <property type="match status" value="1"/>
</dbReference>
<dbReference type="RefSeq" id="XP_011677308.2">
    <property type="nucleotide sequence ID" value="XM_011679006.2"/>
</dbReference>
<sequence>MDGATEVKEKLFKVIIVGDSLVGKTTFVHRYVSGKFDPGFKTTVGVDFALKKIERSKQDIVRLQLWDIAGQERVSSLTRVYYKDASACVIMFDVTQRKTFNNVMNWKSDVEKKVALSNGSPVPCLLLANKIDLPSPNVKEEEIKELCNNNNFIGWNKISVKDNTNIEQSMNFLVEEMLVQTSMARESSYPEGRLDSDGRILLQPENNKSRISCCS</sequence>
<evidence type="ECO:0000313" key="8">
    <source>
        <dbReference type="Proteomes" id="UP000007110"/>
    </source>
</evidence>
<dbReference type="PANTHER" id="PTHR47981">
    <property type="entry name" value="RAB FAMILY"/>
    <property type="match status" value="1"/>
</dbReference>
<organism evidence="7 8">
    <name type="scientific">Strongylocentrotus purpuratus</name>
    <name type="common">Purple sea urchin</name>
    <dbReference type="NCBI Taxonomy" id="7668"/>
    <lineage>
        <taxon>Eukaryota</taxon>
        <taxon>Metazoa</taxon>
        <taxon>Echinodermata</taxon>
        <taxon>Eleutherozoa</taxon>
        <taxon>Echinozoa</taxon>
        <taxon>Echinoidea</taxon>
        <taxon>Euechinoidea</taxon>
        <taxon>Echinacea</taxon>
        <taxon>Camarodonta</taxon>
        <taxon>Echinidea</taxon>
        <taxon>Strongylocentrotidae</taxon>
        <taxon>Strongylocentrotus</taxon>
    </lineage>
</organism>
<dbReference type="KEGG" id="spu:581402"/>
<evidence type="ECO:0000256" key="5">
    <source>
        <dbReference type="ARBA" id="ARBA00023289"/>
    </source>
</evidence>
<comment type="similarity">
    <text evidence="1 6">Belongs to the small GTPase superfamily. Rab family.</text>
</comment>
<dbReference type="GO" id="GO:0003924">
    <property type="term" value="F:GTPase activity"/>
    <property type="evidence" value="ECO:0000318"/>
    <property type="project" value="GO_Central"/>
</dbReference>
<accession>A0A7M7LTL8</accession>
<dbReference type="GO" id="GO:0006886">
    <property type="term" value="P:intracellular protein transport"/>
    <property type="evidence" value="ECO:0000318"/>
    <property type="project" value="GO_Central"/>
</dbReference>
<evidence type="ECO:0000256" key="4">
    <source>
        <dbReference type="ARBA" id="ARBA00023288"/>
    </source>
</evidence>
<dbReference type="GeneID" id="581402"/>
<dbReference type="PROSITE" id="PS51421">
    <property type="entry name" value="RAS"/>
    <property type="match status" value="1"/>
</dbReference>
<dbReference type="InterPro" id="IPR030697">
    <property type="entry name" value="Rab29/Rab38/Rab32"/>
</dbReference>
<dbReference type="InterPro" id="IPR005225">
    <property type="entry name" value="Small_GTP-bd"/>
</dbReference>
<dbReference type="CTD" id="8934"/>
<dbReference type="PANTHER" id="PTHR47981:SF42">
    <property type="entry name" value="RAS-RELATED PROTEIN RAB-7L1-LIKE ISOFORM X1"/>
    <property type="match status" value="1"/>
</dbReference>
<dbReference type="OrthoDB" id="245989at2759"/>
<dbReference type="GO" id="GO:0005525">
    <property type="term" value="F:GTP binding"/>
    <property type="evidence" value="ECO:0007669"/>
    <property type="project" value="UniProtKB-UniRule"/>
</dbReference>
<dbReference type="GO" id="GO:0042470">
    <property type="term" value="C:melanosome"/>
    <property type="evidence" value="ECO:0000318"/>
    <property type="project" value="GO_Central"/>
</dbReference>
<dbReference type="NCBIfam" id="TIGR00231">
    <property type="entry name" value="small_GTP"/>
    <property type="match status" value="1"/>
</dbReference>
<keyword evidence="5 6" id="KW-0636">Prenylation</keyword>
<dbReference type="InParanoid" id="A0A7M7LTL8"/>
<keyword evidence="6" id="KW-0472">Membrane</keyword>
<keyword evidence="3 6" id="KW-0342">GTP-binding</keyword>
<dbReference type="PRINTS" id="PR00449">
    <property type="entry name" value="RASTRNSFRMNG"/>
</dbReference>
<evidence type="ECO:0000313" key="7">
    <source>
        <dbReference type="EnsemblMetazoa" id="XP_011677308"/>
    </source>
</evidence>